<dbReference type="InterPro" id="IPR029063">
    <property type="entry name" value="SAM-dependent_MTases_sf"/>
</dbReference>
<proteinExistence type="predicted"/>
<evidence type="ECO:0000256" key="2">
    <source>
        <dbReference type="ARBA" id="ARBA00022691"/>
    </source>
</evidence>
<sequence>MIIDIEINKPKPIEIDKAIKLFKYGTNVKSTIKALEAGKTILITEFYNNGISLLQDLHKYLKVKLPNKSFQEQREYRSAYQKLSNLILIEIIDQKLFVKKSPAIGWLEEFYPDNNNFLLTFPQIQGLNSAWQWYKNGVSIPVLRNKIHPYYGTYFPTRFDHLNLFDKWLKRYKGPKKTAIDVGFGCGVLSLQMIKYGFQKIFGTEINYNAVFGLKESMGDTKLSRKIELDFGYLFGKFEKQTELIVFNPPWLPESHNLDAIDKAIYYNENLFPDFFADARKRLLPEGKLVLLFSNLAQITNVKTEHPIEKELAEGGRFQLEKCFKKRVQVASNKTKRNQHWRSSEQVELWVLTNK</sequence>
<dbReference type="SUPFAM" id="SSF53335">
    <property type="entry name" value="S-adenosyl-L-methionine-dependent methyltransferases"/>
    <property type="match status" value="1"/>
</dbReference>
<protein>
    <submittedName>
        <fullName evidence="4">Methyltransferase</fullName>
    </submittedName>
</protein>
<dbReference type="RefSeq" id="WP_347926116.1">
    <property type="nucleotide sequence ID" value="NZ_CP157199.1"/>
</dbReference>
<dbReference type="Pfam" id="PF05175">
    <property type="entry name" value="MTS"/>
    <property type="match status" value="1"/>
</dbReference>
<evidence type="ECO:0000313" key="4">
    <source>
        <dbReference type="EMBL" id="XBG62706.1"/>
    </source>
</evidence>
<gene>
    <name evidence="4" type="ORF">ABGB03_07275</name>
</gene>
<dbReference type="AlphaFoldDB" id="A0AAU7BWR1"/>
<name>A0AAU7BWR1_9FLAO</name>
<evidence type="ECO:0000256" key="1">
    <source>
        <dbReference type="ARBA" id="ARBA00022603"/>
    </source>
</evidence>
<dbReference type="InterPro" id="IPR007848">
    <property type="entry name" value="Small_mtfrase_dom"/>
</dbReference>
<dbReference type="GO" id="GO:0032259">
    <property type="term" value="P:methylation"/>
    <property type="evidence" value="ECO:0007669"/>
    <property type="project" value="UniProtKB-KW"/>
</dbReference>
<dbReference type="Gene3D" id="3.40.50.150">
    <property type="entry name" value="Vaccinia Virus protein VP39"/>
    <property type="match status" value="1"/>
</dbReference>
<dbReference type="CDD" id="cd02440">
    <property type="entry name" value="AdoMet_MTases"/>
    <property type="match status" value="1"/>
</dbReference>
<organism evidence="4">
    <name type="scientific">Pontimicrobium sp. SW4</name>
    <dbReference type="NCBI Taxonomy" id="3153519"/>
    <lineage>
        <taxon>Bacteria</taxon>
        <taxon>Pseudomonadati</taxon>
        <taxon>Bacteroidota</taxon>
        <taxon>Flavobacteriia</taxon>
        <taxon>Flavobacteriales</taxon>
        <taxon>Flavobacteriaceae</taxon>
        <taxon>Pontimicrobium</taxon>
    </lineage>
</organism>
<dbReference type="GO" id="GO:0008168">
    <property type="term" value="F:methyltransferase activity"/>
    <property type="evidence" value="ECO:0007669"/>
    <property type="project" value="UniProtKB-KW"/>
</dbReference>
<dbReference type="EMBL" id="CP157199">
    <property type="protein sequence ID" value="XBG62706.1"/>
    <property type="molecule type" value="Genomic_DNA"/>
</dbReference>
<evidence type="ECO:0000259" key="3">
    <source>
        <dbReference type="Pfam" id="PF05175"/>
    </source>
</evidence>
<keyword evidence="2" id="KW-0949">S-adenosyl-L-methionine</keyword>
<accession>A0AAU7BWR1</accession>
<keyword evidence="1 4" id="KW-0808">Transferase</keyword>
<feature type="domain" description="Methyltransferase small" evidence="3">
    <location>
        <begin position="175"/>
        <end position="298"/>
    </location>
</feature>
<keyword evidence="1 4" id="KW-0489">Methyltransferase</keyword>
<reference evidence="4" key="1">
    <citation type="submission" date="2024-05" db="EMBL/GenBank/DDBJ databases">
        <title>Pontimicrobium maritimus sp. nov., isolated form sea water.</title>
        <authorList>
            <person name="Muhammad N."/>
            <person name="Vuong T.Q."/>
            <person name="Han H.L."/>
            <person name="Kim S.-G."/>
        </authorList>
    </citation>
    <scope>NUCLEOTIDE SEQUENCE</scope>
    <source>
        <strain evidence="4">SW4</strain>
    </source>
</reference>